<dbReference type="Proteomes" id="UP000593560">
    <property type="component" value="Unassembled WGS sequence"/>
</dbReference>
<organism evidence="1 2">
    <name type="scientific">Gossypium harknessii</name>
    <dbReference type="NCBI Taxonomy" id="34285"/>
    <lineage>
        <taxon>Eukaryota</taxon>
        <taxon>Viridiplantae</taxon>
        <taxon>Streptophyta</taxon>
        <taxon>Embryophyta</taxon>
        <taxon>Tracheophyta</taxon>
        <taxon>Spermatophyta</taxon>
        <taxon>Magnoliopsida</taxon>
        <taxon>eudicotyledons</taxon>
        <taxon>Gunneridae</taxon>
        <taxon>Pentapetalae</taxon>
        <taxon>rosids</taxon>
        <taxon>malvids</taxon>
        <taxon>Malvales</taxon>
        <taxon>Malvaceae</taxon>
        <taxon>Malvoideae</taxon>
        <taxon>Gossypium</taxon>
    </lineage>
</organism>
<name>A0A7J9GSR6_9ROSI</name>
<proteinExistence type="predicted"/>
<protein>
    <submittedName>
        <fullName evidence="1">Uncharacterized protein</fullName>
    </submittedName>
</protein>
<sequence length="117" mass="12923">MRHSGGLCSRVQGTQAPSFRCDRERSIACFSKWIEAVGQTGGGTKRCPKAVGSHYSSRVRKQAWFWGKISLGLPSLRKGAYVKRITRKMLMAMTTTIIVVIENHELGRGNPRGKGTS</sequence>
<accession>A0A7J9GSR6</accession>
<comment type="caution">
    <text evidence="1">The sequence shown here is derived from an EMBL/GenBank/DDBJ whole genome shotgun (WGS) entry which is preliminary data.</text>
</comment>
<reference evidence="1 2" key="1">
    <citation type="journal article" date="2019" name="Genome Biol. Evol.">
        <title>Insights into the evolution of the New World diploid cottons (Gossypium, subgenus Houzingenia) based on genome sequencing.</title>
        <authorList>
            <person name="Grover C.E."/>
            <person name="Arick M.A. 2nd"/>
            <person name="Thrash A."/>
            <person name="Conover J.L."/>
            <person name="Sanders W.S."/>
            <person name="Peterson D.G."/>
            <person name="Frelichowski J.E."/>
            <person name="Scheffler J.A."/>
            <person name="Scheffler B.E."/>
            <person name="Wendel J.F."/>
        </authorList>
    </citation>
    <scope>NUCLEOTIDE SEQUENCE [LARGE SCALE GENOMIC DNA]</scope>
    <source>
        <strain evidence="1">0</strain>
        <tissue evidence="1">Leaf</tissue>
    </source>
</reference>
<dbReference type="EMBL" id="JABFAD010000006">
    <property type="protein sequence ID" value="MBA0800623.1"/>
    <property type="molecule type" value="Genomic_DNA"/>
</dbReference>
<keyword evidence="2" id="KW-1185">Reference proteome</keyword>
<evidence type="ECO:0000313" key="1">
    <source>
        <dbReference type="EMBL" id="MBA0800623.1"/>
    </source>
</evidence>
<dbReference type="OrthoDB" id="10405900at2759"/>
<evidence type="ECO:0000313" key="2">
    <source>
        <dbReference type="Proteomes" id="UP000593560"/>
    </source>
</evidence>
<gene>
    <name evidence="1" type="ORF">Gohar_011046</name>
</gene>
<dbReference type="AlphaFoldDB" id="A0A7J9GSR6"/>